<dbReference type="InterPro" id="IPR036397">
    <property type="entry name" value="RNaseH_sf"/>
</dbReference>
<keyword evidence="1" id="KW-0808">Transferase</keyword>
<evidence type="ECO:0000313" key="2">
    <source>
        <dbReference type="Proteomes" id="UP001151760"/>
    </source>
</evidence>
<reference evidence="1" key="2">
    <citation type="submission" date="2022-01" db="EMBL/GenBank/DDBJ databases">
        <authorList>
            <person name="Yamashiro T."/>
            <person name="Shiraishi A."/>
            <person name="Satake H."/>
            <person name="Nakayama K."/>
        </authorList>
    </citation>
    <scope>NUCLEOTIDE SEQUENCE</scope>
</reference>
<accession>A0ABQ5F4M4</accession>
<evidence type="ECO:0000313" key="1">
    <source>
        <dbReference type="EMBL" id="GJT57757.1"/>
    </source>
</evidence>
<dbReference type="Gene3D" id="3.30.420.10">
    <property type="entry name" value="Ribonuclease H-like superfamily/Ribonuclease H"/>
    <property type="match status" value="2"/>
</dbReference>
<reference evidence="1" key="1">
    <citation type="journal article" date="2022" name="Int. J. Mol. Sci.">
        <title>Draft Genome of Tanacetum Coccineum: Genomic Comparison of Closely Related Tanacetum-Family Plants.</title>
        <authorList>
            <person name="Yamashiro T."/>
            <person name="Shiraishi A."/>
            <person name="Nakayama K."/>
            <person name="Satake H."/>
        </authorList>
    </citation>
    <scope>NUCLEOTIDE SEQUENCE</scope>
</reference>
<name>A0ABQ5F4M4_9ASTR</name>
<dbReference type="SUPFAM" id="SSF53098">
    <property type="entry name" value="Ribonuclease H-like"/>
    <property type="match status" value="1"/>
</dbReference>
<dbReference type="GO" id="GO:0003964">
    <property type="term" value="F:RNA-directed DNA polymerase activity"/>
    <property type="evidence" value="ECO:0007669"/>
    <property type="project" value="UniProtKB-KW"/>
</dbReference>
<protein>
    <submittedName>
        <fullName evidence="1">Reverse transcriptase domain-containing protein</fullName>
    </submittedName>
</protein>
<dbReference type="EMBL" id="BQNB010016959">
    <property type="protein sequence ID" value="GJT57757.1"/>
    <property type="molecule type" value="Genomic_DNA"/>
</dbReference>
<proteinExistence type="predicted"/>
<comment type="caution">
    <text evidence="1">The sequence shown here is derived from an EMBL/GenBank/DDBJ whole genome shotgun (WGS) entry which is preliminary data.</text>
</comment>
<dbReference type="PANTHER" id="PTHR45835:SF99">
    <property type="entry name" value="CHROMO DOMAIN-CONTAINING PROTEIN-RELATED"/>
    <property type="match status" value="1"/>
</dbReference>
<sequence>MKADIATYVNKCLTCLKVKDEHQKPSGLLVQPEIPQWKGEKITTDFITKLPKTSSGYDTIWVIVDHLIKFANFPMKETDSMEILMRLYLKEVVSRHGVSDKHLLLVEFPYNNSYHTRIKAAPFELLYGRKCRSPVCWAEVGDVPLTGTEIVHETTEKIVRIKSRIEDACDR</sequence>
<keyword evidence="1" id="KW-0695">RNA-directed DNA polymerase</keyword>
<dbReference type="InterPro" id="IPR012337">
    <property type="entry name" value="RNaseH-like_sf"/>
</dbReference>
<keyword evidence="2" id="KW-1185">Reference proteome</keyword>
<organism evidence="1 2">
    <name type="scientific">Tanacetum coccineum</name>
    <dbReference type="NCBI Taxonomy" id="301880"/>
    <lineage>
        <taxon>Eukaryota</taxon>
        <taxon>Viridiplantae</taxon>
        <taxon>Streptophyta</taxon>
        <taxon>Embryophyta</taxon>
        <taxon>Tracheophyta</taxon>
        <taxon>Spermatophyta</taxon>
        <taxon>Magnoliopsida</taxon>
        <taxon>eudicotyledons</taxon>
        <taxon>Gunneridae</taxon>
        <taxon>Pentapetalae</taxon>
        <taxon>asterids</taxon>
        <taxon>campanulids</taxon>
        <taxon>Asterales</taxon>
        <taxon>Asteraceae</taxon>
        <taxon>Asteroideae</taxon>
        <taxon>Anthemideae</taxon>
        <taxon>Anthemidinae</taxon>
        <taxon>Tanacetum</taxon>
    </lineage>
</organism>
<dbReference type="Proteomes" id="UP001151760">
    <property type="component" value="Unassembled WGS sequence"/>
</dbReference>
<gene>
    <name evidence="1" type="ORF">Tco_0992811</name>
</gene>
<dbReference type="PANTHER" id="PTHR45835">
    <property type="entry name" value="YALI0A06105P"/>
    <property type="match status" value="1"/>
</dbReference>
<keyword evidence="1" id="KW-0548">Nucleotidyltransferase</keyword>